<dbReference type="Gene3D" id="2.60.260.20">
    <property type="entry name" value="Urease metallochaperone UreE, N-terminal domain"/>
    <property type="match status" value="2"/>
</dbReference>
<dbReference type="InterPro" id="IPR018253">
    <property type="entry name" value="DnaJ_domain_CS"/>
</dbReference>
<keyword evidence="2" id="KW-0238">DNA-binding</keyword>
<dbReference type="GO" id="GO:0051082">
    <property type="term" value="F:unfolded protein binding"/>
    <property type="evidence" value="ECO:0007669"/>
    <property type="project" value="InterPro"/>
</dbReference>
<name>A0A158FVF7_CABSO</name>
<dbReference type="OrthoDB" id="9779889at2"/>
<dbReference type="PANTHER" id="PTHR43096">
    <property type="entry name" value="DNAJ HOMOLOG 1, MITOCHONDRIAL-RELATED"/>
    <property type="match status" value="1"/>
</dbReference>
<dbReference type="Gene3D" id="1.10.287.110">
    <property type="entry name" value="DnaJ domain"/>
    <property type="match status" value="1"/>
</dbReference>
<evidence type="ECO:0000313" key="6">
    <source>
        <dbReference type="Proteomes" id="UP000054893"/>
    </source>
</evidence>
<keyword evidence="1" id="KW-0963">Cytoplasm</keyword>
<evidence type="ECO:0000256" key="1">
    <source>
        <dbReference type="ARBA" id="ARBA00022490"/>
    </source>
</evidence>
<evidence type="ECO:0000256" key="3">
    <source>
        <dbReference type="ARBA" id="ARBA00023186"/>
    </source>
</evidence>
<dbReference type="InterPro" id="IPR002939">
    <property type="entry name" value="DnaJ_C"/>
</dbReference>
<organism evidence="5 6">
    <name type="scientific">Caballeronia sordidicola</name>
    <name type="common">Burkholderia sordidicola</name>
    <dbReference type="NCBI Taxonomy" id="196367"/>
    <lineage>
        <taxon>Bacteria</taxon>
        <taxon>Pseudomonadati</taxon>
        <taxon>Pseudomonadota</taxon>
        <taxon>Betaproteobacteria</taxon>
        <taxon>Burkholderiales</taxon>
        <taxon>Burkholderiaceae</taxon>
        <taxon>Caballeronia</taxon>
    </lineage>
</organism>
<dbReference type="InterPro" id="IPR008971">
    <property type="entry name" value="HSP40/DnaJ_pept-bd"/>
</dbReference>
<dbReference type="PROSITE" id="PS50076">
    <property type="entry name" value="DNAJ_2"/>
    <property type="match status" value="1"/>
</dbReference>
<dbReference type="PROSITE" id="PS00636">
    <property type="entry name" value="DNAJ_1"/>
    <property type="match status" value="1"/>
</dbReference>
<dbReference type="InterPro" id="IPR001623">
    <property type="entry name" value="DnaJ_domain"/>
</dbReference>
<dbReference type="CDD" id="cd10747">
    <property type="entry name" value="DnaJ_C"/>
    <property type="match status" value="1"/>
</dbReference>
<dbReference type="CDD" id="cd06257">
    <property type="entry name" value="DnaJ"/>
    <property type="match status" value="1"/>
</dbReference>
<evidence type="ECO:0000313" key="5">
    <source>
        <dbReference type="EMBL" id="SAL23677.1"/>
    </source>
</evidence>
<evidence type="ECO:0000256" key="2">
    <source>
        <dbReference type="ARBA" id="ARBA00023125"/>
    </source>
</evidence>
<dbReference type="AlphaFoldDB" id="A0A158FVF7"/>
<proteinExistence type="predicted"/>
<accession>A0A158FVF7</accession>
<dbReference type="RefSeq" id="WP_060818361.1">
    <property type="nucleotide sequence ID" value="NZ_FCOC02000003.1"/>
</dbReference>
<dbReference type="FunFam" id="2.60.260.20:FF:000008">
    <property type="entry name" value="Curved DNA-binding protein"/>
    <property type="match status" value="1"/>
</dbReference>
<dbReference type="SMART" id="SM00271">
    <property type="entry name" value="DnaJ"/>
    <property type="match status" value="1"/>
</dbReference>
<dbReference type="SUPFAM" id="SSF49493">
    <property type="entry name" value="HSP40/DnaJ peptide-binding domain"/>
    <property type="match status" value="2"/>
</dbReference>
<gene>
    <name evidence="5" type="ORF">AWB64_01877</name>
</gene>
<evidence type="ECO:0000259" key="4">
    <source>
        <dbReference type="PROSITE" id="PS50076"/>
    </source>
</evidence>
<dbReference type="GO" id="GO:0042026">
    <property type="term" value="P:protein refolding"/>
    <property type="evidence" value="ECO:0007669"/>
    <property type="project" value="TreeGrafter"/>
</dbReference>
<dbReference type="Pfam" id="PF00226">
    <property type="entry name" value="DnaJ"/>
    <property type="match status" value="1"/>
</dbReference>
<sequence>MKYKDYYAVMGVPRTATEAEIKTAHRKLARKYHPDLNKDANAESRFKEVGEAYQVLRDPEKRAAFDALGTGLKDGDEIRPRPDVSDGFEYHGAGGPQDTDDFFGDLFGARHRHAPRSQSYDWRGEDHHARVSVSLEDTYNGAQRTFTLQMPEIDEHGRVTYQTRTLDVSIPKGILDGQRLRLAGQGGAGSGNAPAGDLYLEVTLEEDKRYRVDGRDVTLDLPVAPWEAALGADVVVPTPSGQVTMTVPAGSGAGRRLRLKGRGIPGNPPGDLYVVLEIVLPRADTEAKKAAYTALRDAFEFDPRANFYG</sequence>
<dbReference type="Proteomes" id="UP000054893">
    <property type="component" value="Unassembled WGS sequence"/>
</dbReference>
<dbReference type="GO" id="GO:0005737">
    <property type="term" value="C:cytoplasm"/>
    <property type="evidence" value="ECO:0007669"/>
    <property type="project" value="TreeGrafter"/>
</dbReference>
<dbReference type="PRINTS" id="PR00625">
    <property type="entry name" value="JDOMAIN"/>
</dbReference>
<dbReference type="GO" id="GO:0003677">
    <property type="term" value="F:DNA binding"/>
    <property type="evidence" value="ECO:0007669"/>
    <property type="project" value="UniProtKB-KW"/>
</dbReference>
<protein>
    <submittedName>
        <fullName evidence="5">Chaperone protein DnaJ</fullName>
    </submittedName>
</protein>
<dbReference type="Pfam" id="PF01556">
    <property type="entry name" value="DnaJ_C"/>
    <property type="match status" value="1"/>
</dbReference>
<reference evidence="5 6" key="1">
    <citation type="submission" date="2016-01" db="EMBL/GenBank/DDBJ databases">
        <authorList>
            <person name="Oliw E.H."/>
        </authorList>
    </citation>
    <scope>NUCLEOTIDE SEQUENCE [LARGE SCALE GENOMIC DNA]</scope>
    <source>
        <strain evidence="5">LMG 22029</strain>
    </source>
</reference>
<feature type="domain" description="J" evidence="4">
    <location>
        <begin position="5"/>
        <end position="69"/>
    </location>
</feature>
<dbReference type="InterPro" id="IPR036869">
    <property type="entry name" value="J_dom_sf"/>
</dbReference>
<keyword evidence="3" id="KW-0143">Chaperone</keyword>
<dbReference type="PANTHER" id="PTHR43096:SF52">
    <property type="entry name" value="DNAJ HOMOLOG 1, MITOCHONDRIAL-RELATED"/>
    <property type="match status" value="1"/>
</dbReference>
<dbReference type="EMBL" id="FCOC02000003">
    <property type="protein sequence ID" value="SAL23677.1"/>
    <property type="molecule type" value="Genomic_DNA"/>
</dbReference>
<dbReference type="SUPFAM" id="SSF46565">
    <property type="entry name" value="Chaperone J-domain"/>
    <property type="match status" value="1"/>
</dbReference>